<dbReference type="Proteomes" id="UP000321393">
    <property type="component" value="Unassembled WGS sequence"/>
</dbReference>
<dbReference type="GO" id="GO:0006508">
    <property type="term" value="P:proteolysis"/>
    <property type="evidence" value="ECO:0007669"/>
    <property type="project" value="UniProtKB-KW"/>
</dbReference>
<comment type="caution">
    <text evidence="1">The sequence shown here is derived from an EMBL/GenBank/DDBJ whole genome shotgun (WGS) entry which is preliminary data.</text>
</comment>
<evidence type="ECO:0000313" key="2">
    <source>
        <dbReference type="Proteomes" id="UP000321393"/>
    </source>
</evidence>
<name>A0A5A7THN4_CUCMM</name>
<dbReference type="AlphaFoldDB" id="A0A5A7THN4"/>
<dbReference type="GO" id="GO:0008233">
    <property type="term" value="F:peptidase activity"/>
    <property type="evidence" value="ECO:0007669"/>
    <property type="project" value="UniProtKB-KW"/>
</dbReference>
<accession>A0A5A7THN4</accession>
<keyword evidence="1" id="KW-0378">Hydrolase</keyword>
<keyword evidence="1" id="KW-0645">Protease</keyword>
<organism evidence="1 2">
    <name type="scientific">Cucumis melo var. makuwa</name>
    <name type="common">Oriental melon</name>
    <dbReference type="NCBI Taxonomy" id="1194695"/>
    <lineage>
        <taxon>Eukaryota</taxon>
        <taxon>Viridiplantae</taxon>
        <taxon>Streptophyta</taxon>
        <taxon>Embryophyta</taxon>
        <taxon>Tracheophyta</taxon>
        <taxon>Spermatophyta</taxon>
        <taxon>Magnoliopsida</taxon>
        <taxon>eudicotyledons</taxon>
        <taxon>Gunneridae</taxon>
        <taxon>Pentapetalae</taxon>
        <taxon>rosids</taxon>
        <taxon>fabids</taxon>
        <taxon>Cucurbitales</taxon>
        <taxon>Cucurbitaceae</taxon>
        <taxon>Benincaseae</taxon>
        <taxon>Cucumis</taxon>
    </lineage>
</organism>
<evidence type="ECO:0000313" key="1">
    <source>
        <dbReference type="EMBL" id="KAA0041181.1"/>
    </source>
</evidence>
<sequence>MSATNQLGKAHADELVELEEQMLYLVEVIDSIYLLESLLEISKKFFRKLIQLMRFEHMRVNLIMRAMENQAPVEGVIPVSRIKILEPKPFCVAKDARTIKNFIFDLEQYFKATSIETEEAKVTLATMHLFEDAKFWWRSRYVDI</sequence>
<dbReference type="OrthoDB" id="1939000at2759"/>
<proteinExistence type="predicted"/>
<reference evidence="1 2" key="1">
    <citation type="submission" date="2019-08" db="EMBL/GenBank/DDBJ databases">
        <title>Draft genome sequences of two oriental melons (Cucumis melo L. var makuwa).</title>
        <authorList>
            <person name="Kwon S.-Y."/>
        </authorList>
    </citation>
    <scope>NUCLEOTIDE SEQUENCE [LARGE SCALE GENOMIC DNA]</scope>
    <source>
        <strain evidence="2">cv. SW 3</strain>
        <tissue evidence="1">Leaf</tissue>
    </source>
</reference>
<gene>
    <name evidence="1" type="ORF">E6C27_scaffold128G001260</name>
</gene>
<protein>
    <submittedName>
        <fullName evidence="1">Senescence-specific cysteine protease sag39</fullName>
    </submittedName>
</protein>
<dbReference type="EMBL" id="SSTE01016683">
    <property type="protein sequence ID" value="KAA0041181.1"/>
    <property type="molecule type" value="Genomic_DNA"/>
</dbReference>